<evidence type="ECO:0000313" key="8">
    <source>
        <dbReference type="Proteomes" id="UP001174908"/>
    </source>
</evidence>
<accession>A0ABT7N993</accession>
<dbReference type="InterPro" id="IPR002938">
    <property type="entry name" value="FAD-bd"/>
</dbReference>
<keyword evidence="5" id="KW-0521">NADP</keyword>
<comment type="similarity">
    <text evidence="5">Belongs to the aromatic-ring hydroxylase family. TetX subfamily.</text>
</comment>
<keyword evidence="2 5" id="KW-0274">FAD</keyword>
<proteinExistence type="inferred from homology"/>
<comment type="subunit">
    <text evidence="5">Monomer.</text>
</comment>
<dbReference type="PANTHER" id="PTHR46972:SF1">
    <property type="entry name" value="FAD DEPENDENT OXIDOREDUCTASE DOMAIN-CONTAINING PROTEIN"/>
    <property type="match status" value="1"/>
</dbReference>
<dbReference type="Proteomes" id="UP001174908">
    <property type="component" value="Unassembled WGS sequence"/>
</dbReference>
<dbReference type="SUPFAM" id="SSF51905">
    <property type="entry name" value="FAD/NAD(P)-binding domain"/>
    <property type="match status" value="1"/>
</dbReference>
<comment type="subcellular location">
    <subcellularLocation>
        <location evidence="5">Cytoplasm</location>
    </subcellularLocation>
</comment>
<gene>
    <name evidence="7" type="ORF">QTH91_08120</name>
</gene>
<evidence type="ECO:0000256" key="2">
    <source>
        <dbReference type="ARBA" id="ARBA00022827"/>
    </source>
</evidence>
<evidence type="ECO:0000259" key="6">
    <source>
        <dbReference type="Pfam" id="PF01494"/>
    </source>
</evidence>
<sequence length="375" mass="39855">MTKSIAIIGAGLGGLLLARVLHVHGIQATIYEAESSATARSQGGMLDIHEATGQAALRTAGLTSEFEKLICWGADCTRVLDQHGTVLVEKAANDAGGRPEVQRGALRQMLLDSLPHNAVLWGHRLANAVPLGAGRHALNFTNGQKVEVDLLIGADGAWSKVRPLLTAAQPVYSGMSYVETFVRECDEKHPLLAKAVGQGMLIAPDEGKAIMAHREPDAVLHAYTALTKSAGWFAALDFASAEAKRLVAKDFEDWAPELVGLVTDSEQPPIHRPIYELPRNTRWAATPGVTLVGDAAHLMAPSGDGANLALFDGARLGEAIAQNPASLESGLQAYEIEMFGRNEAARTEAEEMLKVLFGPGAAQAMQEFFSKASVA</sequence>
<keyword evidence="5" id="KW-0547">Nucleotide-binding</keyword>
<dbReference type="InterPro" id="IPR043683">
    <property type="entry name" value="TetX_monooxygenase"/>
</dbReference>
<dbReference type="Pfam" id="PF01494">
    <property type="entry name" value="FAD_binding_3"/>
    <property type="match status" value="2"/>
</dbReference>
<evidence type="ECO:0000256" key="3">
    <source>
        <dbReference type="ARBA" id="ARBA00023002"/>
    </source>
</evidence>
<comment type="cofactor">
    <cofactor evidence="5">
        <name>FAD</name>
        <dbReference type="ChEBI" id="CHEBI:57692"/>
    </cofactor>
</comment>
<feature type="binding site" evidence="5">
    <location>
        <position position="40"/>
    </location>
    <ligand>
        <name>NADPH</name>
        <dbReference type="ChEBI" id="CHEBI:57783"/>
    </ligand>
</feature>
<keyword evidence="4 5" id="KW-0503">Monooxygenase</keyword>
<evidence type="ECO:0000256" key="4">
    <source>
        <dbReference type="ARBA" id="ARBA00023033"/>
    </source>
</evidence>
<dbReference type="EMBL" id="JASZYV010000001">
    <property type="protein sequence ID" value="MDM0044440.1"/>
    <property type="molecule type" value="Genomic_DNA"/>
</dbReference>
<dbReference type="RefSeq" id="WP_286659478.1">
    <property type="nucleotide sequence ID" value="NZ_JASZYV010000001.1"/>
</dbReference>
<feature type="binding site" evidence="5">
    <location>
        <position position="47"/>
    </location>
    <ligand>
        <name>FAD</name>
        <dbReference type="ChEBI" id="CHEBI:57692"/>
    </ligand>
</feature>
<dbReference type="Gene3D" id="3.50.50.60">
    <property type="entry name" value="FAD/NAD(P)-binding domain"/>
    <property type="match status" value="1"/>
</dbReference>
<evidence type="ECO:0000256" key="1">
    <source>
        <dbReference type="ARBA" id="ARBA00022630"/>
    </source>
</evidence>
<dbReference type="EC" id="1.14.13.-" evidence="5"/>
<evidence type="ECO:0000256" key="5">
    <source>
        <dbReference type="HAMAP-Rule" id="MF_00845"/>
    </source>
</evidence>
<name>A0ABT7N993_9BURK</name>
<keyword evidence="3 5" id="KW-0560">Oxidoreductase</keyword>
<reference evidence="7" key="1">
    <citation type="submission" date="2023-06" db="EMBL/GenBank/DDBJ databases">
        <authorList>
            <person name="Jiang Y."/>
            <person name="Liu Q."/>
        </authorList>
    </citation>
    <scope>NUCLEOTIDE SEQUENCE</scope>
    <source>
        <strain evidence="7">CGMCC 1.12089</strain>
    </source>
</reference>
<dbReference type="InterPro" id="IPR036188">
    <property type="entry name" value="FAD/NAD-bd_sf"/>
</dbReference>
<keyword evidence="5" id="KW-0963">Cytoplasm</keyword>
<protein>
    <recommendedName>
        <fullName evidence="5">Flavin-dependent monooxygenase</fullName>
    </recommendedName>
    <alternativeName>
        <fullName evidence="5">TetX monooxygenase</fullName>
        <shortName evidence="5">TetX</shortName>
        <ecNumber evidence="5">1.14.13.-</ecNumber>
    </alternativeName>
</protein>
<dbReference type="PRINTS" id="PR00420">
    <property type="entry name" value="RNGMNOXGNASE"/>
</dbReference>
<dbReference type="HAMAP" id="MF_00845">
    <property type="entry name" value="TetX_monooxygenase"/>
    <property type="match status" value="1"/>
</dbReference>
<keyword evidence="1 5" id="KW-0285">Flavoprotein</keyword>
<comment type="domain">
    <text evidence="5">Consists of an N-terminal FAD-binding domain with a Rossman fold and a C-terminal substrate-binding domain.</text>
</comment>
<evidence type="ECO:0000313" key="7">
    <source>
        <dbReference type="EMBL" id="MDM0044440.1"/>
    </source>
</evidence>
<comment type="function">
    <text evidence="5">An FAD-requiring monooxygenase active on some tetracycline antibiotic derivatives, which leads to their inactivation. Hydroxylates carbon 11a of tetracycline and some analogs.</text>
</comment>
<comment type="caution">
    <text evidence="7">The sequence shown here is derived from an EMBL/GenBank/DDBJ whole genome shotgun (WGS) entry which is preliminary data.</text>
</comment>
<dbReference type="GO" id="GO:0004497">
    <property type="term" value="F:monooxygenase activity"/>
    <property type="evidence" value="ECO:0007669"/>
    <property type="project" value="UniProtKB-KW"/>
</dbReference>
<feature type="binding site" evidence="5">
    <location>
        <position position="103"/>
    </location>
    <ligand>
        <name>FAD</name>
        <dbReference type="ChEBI" id="CHEBI:57692"/>
    </ligand>
</feature>
<feature type="binding site" evidence="5">
    <location>
        <position position="294"/>
    </location>
    <ligand>
        <name>FAD</name>
        <dbReference type="ChEBI" id="CHEBI:57692"/>
    </ligand>
</feature>
<keyword evidence="8" id="KW-1185">Reference proteome</keyword>
<feature type="domain" description="FAD-binding" evidence="6">
    <location>
        <begin position="5"/>
        <end position="66"/>
    </location>
</feature>
<dbReference type="PANTHER" id="PTHR46972">
    <property type="entry name" value="MONOOXYGENASE ASQM-RELATED"/>
    <property type="match status" value="1"/>
</dbReference>
<comment type="catalytic activity">
    <reaction evidence="5">
        <text>a tetracycline + NADPH + O2 + H(+) = an 11a-hydroxytetracycline + NADP(+) + H2O</text>
        <dbReference type="Rhea" id="RHEA:61444"/>
        <dbReference type="ChEBI" id="CHEBI:15377"/>
        <dbReference type="ChEBI" id="CHEBI:15378"/>
        <dbReference type="ChEBI" id="CHEBI:15379"/>
        <dbReference type="ChEBI" id="CHEBI:57783"/>
        <dbReference type="ChEBI" id="CHEBI:58349"/>
        <dbReference type="ChEBI" id="CHEBI:144644"/>
        <dbReference type="ChEBI" id="CHEBI:144645"/>
    </reaction>
</comment>
<feature type="domain" description="FAD-binding" evidence="6">
    <location>
        <begin position="144"/>
        <end position="337"/>
    </location>
</feature>
<organism evidence="7 8">
    <name type="scientific">Variovorax dokdonensis</name>
    <dbReference type="NCBI Taxonomy" id="344883"/>
    <lineage>
        <taxon>Bacteria</taxon>
        <taxon>Pseudomonadati</taxon>
        <taxon>Pseudomonadota</taxon>
        <taxon>Betaproteobacteria</taxon>
        <taxon>Burkholderiales</taxon>
        <taxon>Comamonadaceae</taxon>
        <taxon>Variovorax</taxon>
    </lineage>
</organism>